<sequence>MSNKKFNLLASVIGLPLLLLQIQSSMAQEAIALDPVTVEDVKRDPGSELAVTAEEIERENPRDLKQLFADDPAIAVAGGSVASQKFYLHGIDQSKLNVQIDGAQQKSNMWHHNGNIIINPMFLKAVRVDSAISLADAGPGALGGTVRFETKDAADLILPGRSLGGFLSTGFDTNSRTINVTGAGYGRSNGFEVLRILMKEEGQDYRNGAGRTEPGTAADLVSGLGKLAYESPEGHRFQVSQEYVQDEGFRRLRANLGFLNPAFNYNEARRFTTTFKYTMTKPTDYYDPEVLFYYNQNNLDRPGGFYGRPSGDFNASIKSTGGKVQNTFGLSIGSITAGIDFNNDRSYVERFYFSSDVREEATNVGAYVQARLEPVKSLRISTGLRADHQWYDAVDGQSFANGGLSPNVSAEYFLTDHFSLFGGYSYNFGGIELAEAALFHARDYLYAANLSPTTAHNFRSRARLLAYEGLSAEAAYFHTLMFNPVAYDFAAGARINGDNLRSQGVDFALRYDWENAFIGAKFSHADVRYGNRIALPGDYNNGIAVGDLFTLSGAYTWTQYGLTLGASAEFALGVDDPALRAEGFQPIEGYKVVNAFLEWKPAQILENMTLRADVRNIFDEDYYSRATYAQTDIINPVLSPGRSYYLSANLKF</sequence>
<evidence type="ECO:0000256" key="5">
    <source>
        <dbReference type="ARBA" id="ARBA00022692"/>
    </source>
</evidence>
<keyword evidence="18" id="KW-1185">Reference proteome</keyword>
<keyword evidence="8 11" id="KW-0472">Membrane</keyword>
<comment type="caution">
    <text evidence="17">The sequence shown here is derived from an EMBL/GenBank/DDBJ whole genome shotgun (WGS) entry which is preliminary data.</text>
</comment>
<evidence type="ECO:0000256" key="11">
    <source>
        <dbReference type="PROSITE-ProRule" id="PRU01360"/>
    </source>
</evidence>
<dbReference type="Gene3D" id="2.40.170.20">
    <property type="entry name" value="TonB-dependent receptor, beta-barrel domain"/>
    <property type="match status" value="1"/>
</dbReference>
<keyword evidence="5 11" id="KW-0812">Transmembrane</keyword>
<dbReference type="InterPro" id="IPR010917">
    <property type="entry name" value="TonB_rcpt_CS"/>
</dbReference>
<dbReference type="InterPro" id="IPR039426">
    <property type="entry name" value="TonB-dep_rcpt-like"/>
</dbReference>
<dbReference type="Pfam" id="PF07715">
    <property type="entry name" value="Plug"/>
    <property type="match status" value="1"/>
</dbReference>
<feature type="chain" id="PRO_5021751557" evidence="14">
    <location>
        <begin position="28"/>
        <end position="652"/>
    </location>
</feature>
<dbReference type="GO" id="GO:0015344">
    <property type="term" value="F:siderophore uptake transmembrane transporter activity"/>
    <property type="evidence" value="ECO:0007669"/>
    <property type="project" value="TreeGrafter"/>
</dbReference>
<keyword evidence="3 11" id="KW-0813">Transport</keyword>
<dbReference type="PROSITE" id="PS01156">
    <property type="entry name" value="TONB_DEPENDENT_REC_2"/>
    <property type="match status" value="1"/>
</dbReference>
<evidence type="ECO:0000256" key="9">
    <source>
        <dbReference type="ARBA" id="ARBA00023170"/>
    </source>
</evidence>
<feature type="signal peptide" evidence="14">
    <location>
        <begin position="1"/>
        <end position="27"/>
    </location>
</feature>
<evidence type="ECO:0000256" key="2">
    <source>
        <dbReference type="ARBA" id="ARBA00009810"/>
    </source>
</evidence>
<dbReference type="Pfam" id="PF00593">
    <property type="entry name" value="TonB_dep_Rec_b-barrel"/>
    <property type="match status" value="1"/>
</dbReference>
<gene>
    <name evidence="17" type="ORF">MAE02_26190</name>
</gene>
<evidence type="ECO:0000256" key="1">
    <source>
        <dbReference type="ARBA" id="ARBA00004571"/>
    </source>
</evidence>
<dbReference type="Gene3D" id="2.170.130.10">
    <property type="entry name" value="TonB-dependent receptor, plug domain"/>
    <property type="match status" value="1"/>
</dbReference>
<evidence type="ECO:0000256" key="10">
    <source>
        <dbReference type="ARBA" id="ARBA00023237"/>
    </source>
</evidence>
<comment type="similarity">
    <text evidence="2 11 13">Belongs to the TonB-dependent receptor family.</text>
</comment>
<dbReference type="InterPro" id="IPR000531">
    <property type="entry name" value="Beta-barrel_TonB"/>
</dbReference>
<evidence type="ECO:0000259" key="15">
    <source>
        <dbReference type="Pfam" id="PF00593"/>
    </source>
</evidence>
<name>A0A512BSF7_9HYPH</name>
<dbReference type="EMBL" id="BJYU01000032">
    <property type="protein sequence ID" value="GEO14923.1"/>
    <property type="molecule type" value="Genomic_DNA"/>
</dbReference>
<evidence type="ECO:0000313" key="18">
    <source>
        <dbReference type="Proteomes" id="UP000321085"/>
    </source>
</evidence>
<dbReference type="RefSeq" id="WP_162815801.1">
    <property type="nucleotide sequence ID" value="NZ_BJYU01000032.1"/>
</dbReference>
<feature type="short sequence motif" description="TonB C-terminal box" evidence="12">
    <location>
        <begin position="635"/>
        <end position="652"/>
    </location>
</feature>
<dbReference type="GO" id="GO:0009279">
    <property type="term" value="C:cell outer membrane"/>
    <property type="evidence" value="ECO:0007669"/>
    <property type="project" value="UniProtKB-SubCell"/>
</dbReference>
<evidence type="ECO:0000256" key="13">
    <source>
        <dbReference type="RuleBase" id="RU003357"/>
    </source>
</evidence>
<dbReference type="PANTHER" id="PTHR30069">
    <property type="entry name" value="TONB-DEPENDENT OUTER MEMBRANE RECEPTOR"/>
    <property type="match status" value="1"/>
</dbReference>
<dbReference type="InterPro" id="IPR012910">
    <property type="entry name" value="Plug_dom"/>
</dbReference>
<feature type="domain" description="TonB-dependent receptor-like beta-barrel" evidence="15">
    <location>
        <begin position="250"/>
        <end position="617"/>
    </location>
</feature>
<reference evidence="17 18" key="1">
    <citation type="submission" date="2019-07" db="EMBL/GenBank/DDBJ databases">
        <title>Whole genome shotgun sequence of Microvirga aerophila NBRC 106136.</title>
        <authorList>
            <person name="Hosoyama A."/>
            <person name="Uohara A."/>
            <person name="Ohji S."/>
            <person name="Ichikawa N."/>
        </authorList>
    </citation>
    <scope>NUCLEOTIDE SEQUENCE [LARGE SCALE GENOMIC DNA]</scope>
    <source>
        <strain evidence="17 18">NBRC 106136</strain>
    </source>
</reference>
<evidence type="ECO:0000256" key="6">
    <source>
        <dbReference type="ARBA" id="ARBA00022729"/>
    </source>
</evidence>
<dbReference type="InterPro" id="IPR037066">
    <property type="entry name" value="Plug_dom_sf"/>
</dbReference>
<dbReference type="GO" id="GO:0044718">
    <property type="term" value="P:siderophore transmembrane transport"/>
    <property type="evidence" value="ECO:0007669"/>
    <property type="project" value="TreeGrafter"/>
</dbReference>
<accession>A0A512BSF7</accession>
<dbReference type="SUPFAM" id="SSF56935">
    <property type="entry name" value="Porins"/>
    <property type="match status" value="1"/>
</dbReference>
<keyword evidence="10 11" id="KW-0998">Cell outer membrane</keyword>
<evidence type="ECO:0000259" key="16">
    <source>
        <dbReference type="Pfam" id="PF07715"/>
    </source>
</evidence>
<evidence type="ECO:0000256" key="3">
    <source>
        <dbReference type="ARBA" id="ARBA00022448"/>
    </source>
</evidence>
<protein>
    <submittedName>
        <fullName evidence="17">TonB-dependent receptor</fullName>
    </submittedName>
</protein>
<keyword evidence="9 17" id="KW-0675">Receptor</keyword>
<dbReference type="Proteomes" id="UP000321085">
    <property type="component" value="Unassembled WGS sequence"/>
</dbReference>
<evidence type="ECO:0000256" key="14">
    <source>
        <dbReference type="SAM" id="SignalP"/>
    </source>
</evidence>
<dbReference type="InterPro" id="IPR036942">
    <property type="entry name" value="Beta-barrel_TonB_sf"/>
</dbReference>
<comment type="subcellular location">
    <subcellularLocation>
        <location evidence="1 11">Cell outer membrane</location>
        <topology evidence="1 11">Multi-pass membrane protein</topology>
    </subcellularLocation>
</comment>
<evidence type="ECO:0000313" key="17">
    <source>
        <dbReference type="EMBL" id="GEO14923.1"/>
    </source>
</evidence>
<dbReference type="PANTHER" id="PTHR30069:SF41">
    <property type="entry name" value="HEME_HEMOPEXIN UTILIZATION PROTEIN C"/>
    <property type="match status" value="1"/>
</dbReference>
<dbReference type="AlphaFoldDB" id="A0A512BSF7"/>
<feature type="domain" description="TonB-dependent receptor plug" evidence="16">
    <location>
        <begin position="43"/>
        <end position="145"/>
    </location>
</feature>
<evidence type="ECO:0000256" key="7">
    <source>
        <dbReference type="ARBA" id="ARBA00023077"/>
    </source>
</evidence>
<keyword evidence="7 13" id="KW-0798">TonB box</keyword>
<keyword evidence="4 11" id="KW-1134">Transmembrane beta strand</keyword>
<dbReference type="PROSITE" id="PS52016">
    <property type="entry name" value="TONB_DEPENDENT_REC_3"/>
    <property type="match status" value="1"/>
</dbReference>
<evidence type="ECO:0000256" key="8">
    <source>
        <dbReference type="ARBA" id="ARBA00023136"/>
    </source>
</evidence>
<proteinExistence type="inferred from homology"/>
<evidence type="ECO:0000256" key="12">
    <source>
        <dbReference type="PROSITE-ProRule" id="PRU10144"/>
    </source>
</evidence>
<organism evidence="17 18">
    <name type="scientific">Microvirga aerophila</name>
    <dbReference type="NCBI Taxonomy" id="670291"/>
    <lineage>
        <taxon>Bacteria</taxon>
        <taxon>Pseudomonadati</taxon>
        <taxon>Pseudomonadota</taxon>
        <taxon>Alphaproteobacteria</taxon>
        <taxon>Hyphomicrobiales</taxon>
        <taxon>Methylobacteriaceae</taxon>
        <taxon>Microvirga</taxon>
    </lineage>
</organism>
<keyword evidence="6 14" id="KW-0732">Signal</keyword>
<evidence type="ECO:0000256" key="4">
    <source>
        <dbReference type="ARBA" id="ARBA00022452"/>
    </source>
</evidence>